<proteinExistence type="predicted"/>
<dbReference type="Gene3D" id="3.30.70.100">
    <property type="match status" value="1"/>
</dbReference>
<dbReference type="InterPro" id="IPR011008">
    <property type="entry name" value="Dimeric_a/b-barrel"/>
</dbReference>
<dbReference type="SUPFAM" id="SSF54909">
    <property type="entry name" value="Dimeric alpha+beta barrel"/>
    <property type="match status" value="1"/>
</dbReference>
<evidence type="ECO:0000259" key="1">
    <source>
        <dbReference type="PROSITE" id="PS51725"/>
    </source>
</evidence>
<evidence type="ECO:0000313" key="2">
    <source>
        <dbReference type="EMBL" id="EDM75418.1"/>
    </source>
</evidence>
<keyword evidence="3" id="KW-1185">Reference proteome</keyword>
<dbReference type="PROSITE" id="PS51725">
    <property type="entry name" value="ABM"/>
    <property type="match status" value="1"/>
</dbReference>
<accession>A6GFD3</accession>
<protein>
    <submittedName>
        <fullName evidence="2">Antibiotic biosynthesis monooxygenase</fullName>
    </submittedName>
</protein>
<feature type="domain" description="ABM" evidence="1">
    <location>
        <begin position="2"/>
        <end position="107"/>
    </location>
</feature>
<dbReference type="PANTHER" id="PTHR34474:SF2">
    <property type="entry name" value="SIGNAL TRANSDUCTION PROTEIN TRAP"/>
    <property type="match status" value="1"/>
</dbReference>
<keyword evidence="2" id="KW-0560">Oxidoreductase</keyword>
<dbReference type="RefSeq" id="WP_006975423.1">
    <property type="nucleotide sequence ID" value="NZ_ABCS01000092.1"/>
</dbReference>
<dbReference type="eggNOG" id="COG2329">
    <property type="taxonomic scope" value="Bacteria"/>
</dbReference>
<reference evidence="2 3" key="1">
    <citation type="submission" date="2007-06" db="EMBL/GenBank/DDBJ databases">
        <authorList>
            <person name="Shimkets L."/>
            <person name="Ferriera S."/>
            <person name="Johnson J."/>
            <person name="Kravitz S."/>
            <person name="Beeson K."/>
            <person name="Sutton G."/>
            <person name="Rogers Y.-H."/>
            <person name="Friedman R."/>
            <person name="Frazier M."/>
            <person name="Venter J.C."/>
        </authorList>
    </citation>
    <scope>NUCLEOTIDE SEQUENCE [LARGE SCALE GENOMIC DNA]</scope>
    <source>
        <strain evidence="2 3">SIR-1</strain>
    </source>
</reference>
<dbReference type="InterPro" id="IPR050404">
    <property type="entry name" value="Heme-degrading_MO"/>
</dbReference>
<keyword evidence="2" id="KW-0503">Monooxygenase</keyword>
<sequence>MIVVTNRIPVAEAYAIDFEDRFRKRVHLVDQHPGFVRNEVHRPRPMRFDRESGTWSPDTEAQGYYEVKTWWRSMDDFVAWTKSESFREAHRDRPPKEMFAGPNVLEIHEVFTSTDLELPDSGA</sequence>
<gene>
    <name evidence="2" type="ORF">PPSIR1_04258</name>
</gene>
<dbReference type="AlphaFoldDB" id="A6GFD3"/>
<organism evidence="2 3">
    <name type="scientific">Plesiocystis pacifica SIR-1</name>
    <dbReference type="NCBI Taxonomy" id="391625"/>
    <lineage>
        <taxon>Bacteria</taxon>
        <taxon>Pseudomonadati</taxon>
        <taxon>Myxococcota</taxon>
        <taxon>Polyangia</taxon>
        <taxon>Nannocystales</taxon>
        <taxon>Nannocystaceae</taxon>
        <taxon>Plesiocystis</taxon>
    </lineage>
</organism>
<name>A6GFD3_9BACT</name>
<comment type="caution">
    <text evidence="2">The sequence shown here is derived from an EMBL/GenBank/DDBJ whole genome shotgun (WGS) entry which is preliminary data.</text>
</comment>
<dbReference type="EMBL" id="ABCS01000092">
    <property type="protein sequence ID" value="EDM75418.1"/>
    <property type="molecule type" value="Genomic_DNA"/>
</dbReference>
<dbReference type="InterPro" id="IPR007138">
    <property type="entry name" value="ABM_dom"/>
</dbReference>
<evidence type="ECO:0000313" key="3">
    <source>
        <dbReference type="Proteomes" id="UP000005801"/>
    </source>
</evidence>
<dbReference type="GO" id="GO:0004497">
    <property type="term" value="F:monooxygenase activity"/>
    <property type="evidence" value="ECO:0007669"/>
    <property type="project" value="UniProtKB-KW"/>
</dbReference>
<dbReference type="Pfam" id="PF03992">
    <property type="entry name" value="ABM"/>
    <property type="match status" value="1"/>
</dbReference>
<dbReference type="STRING" id="391625.PPSIR1_04258"/>
<dbReference type="OrthoDB" id="9798115at2"/>
<dbReference type="Proteomes" id="UP000005801">
    <property type="component" value="Unassembled WGS sequence"/>
</dbReference>
<dbReference type="PANTHER" id="PTHR34474">
    <property type="entry name" value="SIGNAL TRANSDUCTION PROTEIN TRAP"/>
    <property type="match status" value="1"/>
</dbReference>